<dbReference type="CDD" id="cd02872">
    <property type="entry name" value="GH18_chitolectin_chitotriosidase"/>
    <property type="match status" value="1"/>
</dbReference>
<evidence type="ECO:0000256" key="4">
    <source>
        <dbReference type="ARBA" id="ARBA00023157"/>
    </source>
</evidence>
<evidence type="ECO:0000313" key="9">
    <source>
        <dbReference type="EMBL" id="PVD39535.1"/>
    </source>
</evidence>
<dbReference type="GO" id="GO:0008061">
    <property type="term" value="F:chitin binding"/>
    <property type="evidence" value="ECO:0007669"/>
    <property type="project" value="UniProtKB-KW"/>
</dbReference>
<evidence type="ECO:0000256" key="3">
    <source>
        <dbReference type="ARBA" id="ARBA00022801"/>
    </source>
</evidence>
<keyword evidence="10" id="KW-1185">Reference proteome</keyword>
<evidence type="ECO:0000256" key="5">
    <source>
        <dbReference type="ARBA" id="ARBA00023295"/>
    </source>
</evidence>
<dbReference type="Pfam" id="PF01607">
    <property type="entry name" value="CBM_14"/>
    <property type="match status" value="1"/>
</dbReference>
<dbReference type="PANTHER" id="PTHR11177:SF317">
    <property type="entry name" value="CHITINASE 12-RELATED"/>
    <property type="match status" value="1"/>
</dbReference>
<feature type="domain" description="Chitin-binding type-2" evidence="7">
    <location>
        <begin position="135"/>
        <end position="190"/>
    </location>
</feature>
<dbReference type="SMART" id="SM00494">
    <property type="entry name" value="ChtBD2"/>
    <property type="match status" value="1"/>
</dbReference>
<accession>A0A2T7Q1I8</accession>
<keyword evidence="2" id="KW-0147">Chitin-binding</keyword>
<dbReference type="Gene3D" id="3.10.50.10">
    <property type="match status" value="1"/>
</dbReference>
<dbReference type="InterPro" id="IPR029070">
    <property type="entry name" value="Chitinase_insertion_sf"/>
</dbReference>
<dbReference type="InterPro" id="IPR002557">
    <property type="entry name" value="Chitin-bd_dom"/>
</dbReference>
<dbReference type="PROSITE" id="PS51910">
    <property type="entry name" value="GH18_2"/>
    <property type="match status" value="2"/>
</dbReference>
<dbReference type="GO" id="GO:0005576">
    <property type="term" value="C:extracellular region"/>
    <property type="evidence" value="ECO:0007669"/>
    <property type="project" value="InterPro"/>
</dbReference>
<dbReference type="FunFam" id="3.20.20.80:FF:000007">
    <property type="entry name" value="Acidic mammalian chitinase"/>
    <property type="match status" value="1"/>
</dbReference>
<dbReference type="SUPFAM" id="SSF51445">
    <property type="entry name" value="(Trans)glycosidases"/>
    <property type="match status" value="2"/>
</dbReference>
<dbReference type="GO" id="GO:0005975">
    <property type="term" value="P:carbohydrate metabolic process"/>
    <property type="evidence" value="ECO:0007669"/>
    <property type="project" value="InterPro"/>
</dbReference>
<comment type="caution">
    <text evidence="9">The sequence shown here is derived from an EMBL/GenBank/DDBJ whole genome shotgun (WGS) entry which is preliminary data.</text>
</comment>
<dbReference type="GO" id="GO:0006032">
    <property type="term" value="P:chitin catabolic process"/>
    <property type="evidence" value="ECO:0007669"/>
    <property type="project" value="TreeGrafter"/>
</dbReference>
<sequence>DFAVNYWVQLGAPKEKLNVGLSTYWRTFTLSSLPDRSGGSSLGARKRGCTDRRKERPAYYETCYVKQQGFGGVMVWTPDDDDFSGSSCQEGKYPLMTAIIKELNNPSFANCPGGGQQTKFGEVHTTPLYEVDNMYFSCINLHNGFYPDPLHCDQYFACVSQVAYGVKCEQGKRYNKDKQDCVVSVGDCPLIWQQPTIPPPTPSPIASLRRVCYYTNWAQYRPGKGNYLPENVDPFMCTHYIYAFSAFDEQGRIKPYEWNDESTEWSAGMYERFHKLKDRNPALKTLLAVGGWNVGSGPFTEMVTTQQSRAQFIQSAITLLRKWSFDGLDVDWEYPANRGSPAVDRVHFTSLIVEMREAFEREGLMSGRPRLLLTAAVAAGKSTIDTAYEITSVIQHVDFVSIMAYDLHGSWETVTGHHTALYRRADETGDDIYLNVDFAVNYWVQLGAPKEKLNIGLATYWRTFTLSSPYQTGLGAQAKGPGKEGPQTRTEGFLAYYEVSVSFNDDSDCTGGDDCDDTCYIKQHGFGGVMVWAPDLDDFSGTSCQEGTYPLMNAVIKELNSPSYENCPSPTNLPVFTTPYPTPQLHTTQPPWHVDTTHPPYIPLETWVPPYTTNPPHTPSPSSGHGLSEIYDFSCMNLHNGFYPNPNTATSTTCV</sequence>
<feature type="non-terminal residue" evidence="9">
    <location>
        <position position="1"/>
    </location>
</feature>
<dbReference type="InterPro" id="IPR050314">
    <property type="entry name" value="Glycosyl_Hydrlase_18"/>
</dbReference>
<dbReference type="SMART" id="SM00636">
    <property type="entry name" value="Glyco_18"/>
    <property type="match status" value="1"/>
</dbReference>
<dbReference type="PANTHER" id="PTHR11177">
    <property type="entry name" value="CHITINASE"/>
    <property type="match status" value="1"/>
</dbReference>
<evidence type="ECO:0000256" key="6">
    <source>
        <dbReference type="RuleBase" id="RU000489"/>
    </source>
</evidence>
<organism evidence="9 10">
    <name type="scientific">Pomacea canaliculata</name>
    <name type="common">Golden apple snail</name>
    <dbReference type="NCBI Taxonomy" id="400727"/>
    <lineage>
        <taxon>Eukaryota</taxon>
        <taxon>Metazoa</taxon>
        <taxon>Spiralia</taxon>
        <taxon>Lophotrochozoa</taxon>
        <taxon>Mollusca</taxon>
        <taxon>Gastropoda</taxon>
        <taxon>Caenogastropoda</taxon>
        <taxon>Architaenioglossa</taxon>
        <taxon>Ampullarioidea</taxon>
        <taxon>Ampullariidae</taxon>
        <taxon>Pomacea</taxon>
    </lineage>
</organism>
<proteinExistence type="inferred from homology"/>
<protein>
    <submittedName>
        <fullName evidence="9">Uncharacterized protein</fullName>
    </submittedName>
</protein>
<keyword evidence="4" id="KW-1015">Disulfide bond</keyword>
<dbReference type="InterPro" id="IPR036508">
    <property type="entry name" value="Chitin-bd_dom_sf"/>
</dbReference>
<feature type="domain" description="GH18" evidence="8">
    <location>
        <begin position="208"/>
        <end position="562"/>
    </location>
</feature>
<evidence type="ECO:0000256" key="2">
    <source>
        <dbReference type="ARBA" id="ARBA00022669"/>
    </source>
</evidence>
<dbReference type="PROSITE" id="PS50940">
    <property type="entry name" value="CHIT_BIND_II"/>
    <property type="match status" value="1"/>
</dbReference>
<name>A0A2T7Q1I8_POMCA</name>
<dbReference type="Pfam" id="PF00704">
    <property type="entry name" value="Glyco_hydro_18"/>
    <property type="match status" value="1"/>
</dbReference>
<dbReference type="GO" id="GO:0004568">
    <property type="term" value="F:chitinase activity"/>
    <property type="evidence" value="ECO:0007669"/>
    <property type="project" value="TreeGrafter"/>
</dbReference>
<dbReference type="SUPFAM" id="SSF54556">
    <property type="entry name" value="Chitinase insertion domain"/>
    <property type="match status" value="1"/>
</dbReference>
<dbReference type="InterPro" id="IPR001579">
    <property type="entry name" value="Glyco_hydro_18_chit_AS"/>
</dbReference>
<keyword evidence="5 6" id="KW-0326">Glycosidase</keyword>
<dbReference type="OrthoDB" id="76388at2759"/>
<evidence type="ECO:0000313" key="10">
    <source>
        <dbReference type="Proteomes" id="UP000245119"/>
    </source>
</evidence>
<comment type="similarity">
    <text evidence="1">Belongs to the glycosyl hydrolase 18 family. Chitinase class II subfamily.</text>
</comment>
<dbReference type="STRING" id="400727.A0A2T7Q1I8"/>
<dbReference type="EMBL" id="PZQS01000001">
    <property type="protein sequence ID" value="PVD39535.1"/>
    <property type="molecule type" value="Genomic_DNA"/>
</dbReference>
<evidence type="ECO:0000256" key="1">
    <source>
        <dbReference type="ARBA" id="ARBA00009121"/>
    </source>
</evidence>
<feature type="domain" description="GH18" evidence="8">
    <location>
        <begin position="1"/>
        <end position="106"/>
    </location>
</feature>
<keyword evidence="3 6" id="KW-0378">Hydrolase</keyword>
<dbReference type="InterPro" id="IPR001223">
    <property type="entry name" value="Glyco_hydro18_cat"/>
</dbReference>
<dbReference type="AlphaFoldDB" id="A0A2T7Q1I8"/>
<dbReference type="Proteomes" id="UP000245119">
    <property type="component" value="Linkage Group LG1"/>
</dbReference>
<evidence type="ECO:0000259" key="8">
    <source>
        <dbReference type="PROSITE" id="PS51910"/>
    </source>
</evidence>
<dbReference type="SUPFAM" id="SSF57625">
    <property type="entry name" value="Invertebrate chitin-binding proteins"/>
    <property type="match status" value="1"/>
</dbReference>
<dbReference type="InterPro" id="IPR017853">
    <property type="entry name" value="GH"/>
</dbReference>
<reference evidence="9 10" key="1">
    <citation type="submission" date="2018-04" db="EMBL/GenBank/DDBJ databases">
        <title>The genome of golden apple snail Pomacea canaliculata provides insight into stress tolerance and invasive adaptation.</title>
        <authorList>
            <person name="Liu C."/>
            <person name="Liu B."/>
            <person name="Ren Y."/>
            <person name="Zhang Y."/>
            <person name="Wang H."/>
            <person name="Li S."/>
            <person name="Jiang F."/>
            <person name="Yin L."/>
            <person name="Zhang G."/>
            <person name="Qian W."/>
            <person name="Fan W."/>
        </authorList>
    </citation>
    <scope>NUCLEOTIDE SEQUENCE [LARGE SCALE GENOMIC DNA]</scope>
    <source>
        <strain evidence="9">SZHN2017</strain>
        <tissue evidence="9">Muscle</tissue>
    </source>
</reference>
<dbReference type="PROSITE" id="PS01095">
    <property type="entry name" value="GH18_1"/>
    <property type="match status" value="1"/>
</dbReference>
<dbReference type="InterPro" id="IPR011583">
    <property type="entry name" value="Chitinase_II/V-like_cat"/>
</dbReference>
<evidence type="ECO:0000259" key="7">
    <source>
        <dbReference type="PROSITE" id="PS50940"/>
    </source>
</evidence>
<gene>
    <name evidence="9" type="ORF">C0Q70_02169</name>
</gene>
<dbReference type="Gene3D" id="3.20.20.80">
    <property type="entry name" value="Glycosidases"/>
    <property type="match status" value="3"/>
</dbReference>